<dbReference type="OrthoDB" id="9893603at2759"/>
<keyword evidence="1" id="KW-0472">Membrane</keyword>
<dbReference type="ChiTaRS" id="TDGF1">
    <property type="organism name" value="human"/>
</dbReference>
<evidence type="ECO:0000313" key="2">
    <source>
        <dbReference type="EMBL" id="CCQ43208.1"/>
    </source>
</evidence>
<reference evidence="2" key="1">
    <citation type="journal article" date="2013" name="PLoS ONE">
        <title>Direct detection of alternative open reading frames translation products in human significantly expands the proteome.</title>
        <authorList>
            <person name="Vanderperre B."/>
            <person name="Lucier J.-F."/>
            <person name="Motard J."/>
            <person name="Tremblay G."/>
            <person name="Vanderperre S."/>
            <person name="Wisztorski M."/>
            <person name="Salzet M."/>
            <person name="Boisvert F.-M."/>
            <person name="Roucou X."/>
        </authorList>
    </citation>
    <scope>NUCLEOTIDE SEQUENCE</scope>
</reference>
<protein>
    <submittedName>
        <fullName evidence="2">Alternative protein TDGF1</fullName>
    </submittedName>
</protein>
<feature type="transmembrane region" description="Helical" evidence="1">
    <location>
        <begin position="30"/>
        <end position="47"/>
    </location>
</feature>
<name>L8EA34_HUMAN</name>
<gene>
    <name evidence="2" type="primary">TDGF1</name>
</gene>
<accession>L8EA34</accession>
<dbReference type="AlphaFoldDB" id="L8EA34"/>
<dbReference type="EMBL" id="HF583711">
    <property type="protein sequence ID" value="CCQ43208.1"/>
    <property type="molecule type" value="Genomic_DNA"/>
</dbReference>
<proteinExistence type="predicted"/>
<organism evidence="2">
    <name type="scientific">Homo sapiens</name>
    <name type="common">Human</name>
    <dbReference type="NCBI Taxonomy" id="9606"/>
    <lineage>
        <taxon>Eukaryota</taxon>
        <taxon>Metazoa</taxon>
        <taxon>Chordata</taxon>
        <taxon>Craniata</taxon>
        <taxon>Vertebrata</taxon>
        <taxon>Euteleostomi</taxon>
        <taxon>Mammalia</taxon>
        <taxon>Eutheria</taxon>
        <taxon>Euarchontoglires</taxon>
        <taxon>Primates</taxon>
        <taxon>Haplorrhini</taxon>
        <taxon>Catarrhini</taxon>
        <taxon>Hominidae</taxon>
        <taxon>Homo</taxon>
    </lineage>
</organism>
<keyword evidence="1" id="KW-1133">Transmembrane helix</keyword>
<evidence type="ECO:0000256" key="1">
    <source>
        <dbReference type="SAM" id="Phobius"/>
    </source>
</evidence>
<keyword evidence="1" id="KW-0812">Transmembrane</keyword>
<sequence>MVSNISLQNYFLLLCPALSQKTTSFFKRKSAISPLCLSPVFLFFFFFETESHSVTQAGLQ</sequence>